<name>A0ABZ2GBZ8_9GAMM</name>
<proteinExistence type="predicted"/>
<keyword evidence="3" id="KW-1185">Reference proteome</keyword>
<accession>A0ABZ2GBZ8</accession>
<evidence type="ECO:0000313" key="3">
    <source>
        <dbReference type="Proteomes" id="UP001379444"/>
    </source>
</evidence>
<organism evidence="2 3">
    <name type="scientific">Pectobacterium cacticida</name>
    <dbReference type="NCBI Taxonomy" id="69221"/>
    <lineage>
        <taxon>Bacteria</taxon>
        <taxon>Pseudomonadati</taxon>
        <taxon>Pseudomonadota</taxon>
        <taxon>Gammaproteobacteria</taxon>
        <taxon>Enterobacterales</taxon>
        <taxon>Pectobacteriaceae</taxon>
        <taxon>Pectobacterium</taxon>
    </lineage>
</organism>
<protein>
    <submittedName>
        <fullName evidence="2">DUF1127 domain-containing protein</fullName>
    </submittedName>
</protein>
<feature type="domain" description="YjiS-like" evidence="1">
    <location>
        <begin position="25"/>
        <end position="59"/>
    </location>
</feature>
<gene>
    <name evidence="2" type="ORF">QNA12_03585</name>
</gene>
<reference evidence="2 3" key="1">
    <citation type="journal article" date="2024" name="Front. Plant Sci.">
        <title>Comprehensive phenomic and genomic studies of the species, Pectobacterium cacticida and proposal for reclassification as Alcorniella cacticida comb. nov.</title>
        <authorList>
            <person name="Jonca J."/>
            <person name="Pirhonen M."/>
            <person name="Waleron M.M."/>
            <person name="Gawor J."/>
            <person name="Mrozik A."/>
            <person name="Smoktunowicz M."/>
            <person name="Waleron K."/>
            <person name="Waleron M."/>
        </authorList>
    </citation>
    <scope>NUCLEOTIDE SEQUENCE [LARGE SCALE GENOMIC DNA]</scope>
    <source>
        <strain evidence="2 3">DPMP6</strain>
    </source>
</reference>
<sequence>MQSHENRSQKPFRKSALWRSLTFPFRRWKAWRIRMHTVKMLRNMSDERLKDIGLNRSDLDQFR</sequence>
<evidence type="ECO:0000259" key="1">
    <source>
        <dbReference type="Pfam" id="PF06568"/>
    </source>
</evidence>
<dbReference type="RefSeq" id="WP_264496887.1">
    <property type="nucleotide sequence ID" value="NZ_CP109947.1"/>
</dbReference>
<dbReference type="Pfam" id="PF06568">
    <property type="entry name" value="YjiS-like"/>
    <property type="match status" value="1"/>
</dbReference>
<dbReference type="InterPro" id="IPR009506">
    <property type="entry name" value="YjiS-like"/>
</dbReference>
<evidence type="ECO:0000313" key="2">
    <source>
        <dbReference type="EMBL" id="WWO39116.1"/>
    </source>
</evidence>
<dbReference type="EMBL" id="CP125967">
    <property type="protein sequence ID" value="WWO39116.1"/>
    <property type="molecule type" value="Genomic_DNA"/>
</dbReference>
<dbReference type="Proteomes" id="UP001379444">
    <property type="component" value="Chromosome"/>
</dbReference>